<dbReference type="Gene3D" id="1.20.120.620">
    <property type="entry name" value="Backbone structure of the membrane domain of e. Coli histidine kinase receptor kdpd"/>
    <property type="match status" value="1"/>
</dbReference>
<feature type="region of interest" description="Disordered" evidence="14">
    <location>
        <begin position="1"/>
        <end position="22"/>
    </location>
</feature>
<dbReference type="InterPro" id="IPR003594">
    <property type="entry name" value="HATPase_dom"/>
</dbReference>
<dbReference type="RefSeq" id="WP_220197474.1">
    <property type="nucleotide sequence ID" value="NZ_BNJF01000003.1"/>
</dbReference>
<keyword evidence="5" id="KW-0808">Transferase</keyword>
<proteinExistence type="predicted"/>
<comment type="caution">
    <text evidence="17">The sequence shown here is derived from an EMBL/GenBank/DDBJ whole genome shotgun (WGS) entry which is preliminary data.</text>
</comment>
<dbReference type="EC" id="2.7.13.3" evidence="3"/>
<feature type="coiled-coil region" evidence="13">
    <location>
        <begin position="142"/>
        <end position="169"/>
    </location>
</feature>
<keyword evidence="9" id="KW-0067">ATP-binding</keyword>
<keyword evidence="13" id="KW-0175">Coiled coil</keyword>
<dbReference type="Proteomes" id="UP000612362">
    <property type="component" value="Unassembled WGS sequence"/>
</dbReference>
<evidence type="ECO:0000256" key="5">
    <source>
        <dbReference type="ARBA" id="ARBA00022679"/>
    </source>
</evidence>
<feature type="transmembrane region" description="Helical" evidence="15">
    <location>
        <begin position="50"/>
        <end position="70"/>
    </location>
</feature>
<evidence type="ECO:0000256" key="14">
    <source>
        <dbReference type="SAM" id="MobiDB-lite"/>
    </source>
</evidence>
<dbReference type="Pfam" id="PF02518">
    <property type="entry name" value="HATPase_c"/>
    <property type="match status" value="1"/>
</dbReference>
<protein>
    <recommendedName>
        <fullName evidence="3">histidine kinase</fullName>
        <ecNumber evidence="3">2.7.13.3</ecNumber>
    </recommendedName>
</protein>
<evidence type="ECO:0000313" key="17">
    <source>
        <dbReference type="EMBL" id="GHO48276.1"/>
    </source>
</evidence>
<evidence type="ECO:0000256" key="8">
    <source>
        <dbReference type="ARBA" id="ARBA00022777"/>
    </source>
</evidence>
<dbReference type="PANTHER" id="PTHR43711">
    <property type="entry name" value="TWO-COMPONENT HISTIDINE KINASE"/>
    <property type="match status" value="1"/>
</dbReference>
<dbReference type="InterPro" id="IPR004358">
    <property type="entry name" value="Sig_transdc_His_kin-like_C"/>
</dbReference>
<evidence type="ECO:0000256" key="9">
    <source>
        <dbReference type="ARBA" id="ARBA00022840"/>
    </source>
</evidence>
<evidence type="ECO:0000313" key="18">
    <source>
        <dbReference type="Proteomes" id="UP000612362"/>
    </source>
</evidence>
<keyword evidence="12 15" id="KW-0472">Membrane</keyword>
<dbReference type="GO" id="GO:0005524">
    <property type="term" value="F:ATP binding"/>
    <property type="evidence" value="ECO:0007669"/>
    <property type="project" value="UniProtKB-KW"/>
</dbReference>
<evidence type="ECO:0000256" key="7">
    <source>
        <dbReference type="ARBA" id="ARBA00022741"/>
    </source>
</evidence>
<dbReference type="SMART" id="SM00388">
    <property type="entry name" value="HisKA"/>
    <property type="match status" value="1"/>
</dbReference>
<dbReference type="InterPro" id="IPR050736">
    <property type="entry name" value="Sensor_HK_Regulatory"/>
</dbReference>
<evidence type="ECO:0000256" key="11">
    <source>
        <dbReference type="ARBA" id="ARBA00023012"/>
    </source>
</evidence>
<dbReference type="PANTHER" id="PTHR43711:SF1">
    <property type="entry name" value="HISTIDINE KINASE 1"/>
    <property type="match status" value="1"/>
</dbReference>
<dbReference type="FunFam" id="3.30.565.10:FF:000006">
    <property type="entry name" value="Sensor histidine kinase WalK"/>
    <property type="match status" value="1"/>
</dbReference>
<dbReference type="SUPFAM" id="SSF55874">
    <property type="entry name" value="ATPase domain of HSP90 chaperone/DNA topoisomerase II/histidine kinase"/>
    <property type="match status" value="1"/>
</dbReference>
<dbReference type="PRINTS" id="PR00344">
    <property type="entry name" value="BCTRLSENSOR"/>
</dbReference>
<accession>A0A8J3I3W2</accession>
<keyword evidence="10 15" id="KW-1133">Transmembrane helix</keyword>
<comment type="subcellular location">
    <subcellularLocation>
        <location evidence="2">Membrane</location>
        <topology evidence="2">Multi-pass membrane protein</topology>
    </subcellularLocation>
</comment>
<keyword evidence="7" id="KW-0547">Nucleotide-binding</keyword>
<dbReference type="GO" id="GO:0000155">
    <property type="term" value="F:phosphorelay sensor kinase activity"/>
    <property type="evidence" value="ECO:0007669"/>
    <property type="project" value="InterPro"/>
</dbReference>
<dbReference type="Pfam" id="PF00512">
    <property type="entry name" value="HisKA"/>
    <property type="match status" value="1"/>
</dbReference>
<evidence type="ECO:0000256" key="13">
    <source>
        <dbReference type="SAM" id="Coils"/>
    </source>
</evidence>
<dbReference type="EMBL" id="BNJF01000003">
    <property type="protein sequence ID" value="GHO48276.1"/>
    <property type="molecule type" value="Genomic_DNA"/>
</dbReference>
<evidence type="ECO:0000256" key="15">
    <source>
        <dbReference type="SAM" id="Phobius"/>
    </source>
</evidence>
<evidence type="ECO:0000256" key="3">
    <source>
        <dbReference type="ARBA" id="ARBA00012438"/>
    </source>
</evidence>
<evidence type="ECO:0000256" key="12">
    <source>
        <dbReference type="ARBA" id="ARBA00023136"/>
    </source>
</evidence>
<dbReference type="SMART" id="SM00387">
    <property type="entry name" value="HATPase_c"/>
    <property type="match status" value="1"/>
</dbReference>
<keyword evidence="6 15" id="KW-0812">Transmembrane</keyword>
<dbReference type="AlphaFoldDB" id="A0A8J3I3W2"/>
<evidence type="ECO:0000256" key="10">
    <source>
        <dbReference type="ARBA" id="ARBA00022989"/>
    </source>
</evidence>
<dbReference type="PROSITE" id="PS50109">
    <property type="entry name" value="HIS_KIN"/>
    <property type="match status" value="1"/>
</dbReference>
<feature type="domain" description="Histidine kinase" evidence="16">
    <location>
        <begin position="176"/>
        <end position="405"/>
    </location>
</feature>
<evidence type="ECO:0000256" key="1">
    <source>
        <dbReference type="ARBA" id="ARBA00000085"/>
    </source>
</evidence>
<dbReference type="CDD" id="cd00075">
    <property type="entry name" value="HATPase"/>
    <property type="match status" value="1"/>
</dbReference>
<gene>
    <name evidence="17" type="ORF">KSX_64390</name>
</gene>
<dbReference type="InterPro" id="IPR025201">
    <property type="entry name" value="KdpD_TM"/>
</dbReference>
<feature type="transmembrane region" description="Helical" evidence="15">
    <location>
        <begin position="82"/>
        <end position="114"/>
    </location>
</feature>
<dbReference type="CDD" id="cd00082">
    <property type="entry name" value="HisKA"/>
    <property type="match status" value="1"/>
</dbReference>
<dbReference type="InterPro" id="IPR036890">
    <property type="entry name" value="HATPase_C_sf"/>
</dbReference>
<dbReference type="InterPro" id="IPR003661">
    <property type="entry name" value="HisK_dim/P_dom"/>
</dbReference>
<organism evidence="17 18">
    <name type="scientific">Ktedonospora formicarum</name>
    <dbReference type="NCBI Taxonomy" id="2778364"/>
    <lineage>
        <taxon>Bacteria</taxon>
        <taxon>Bacillati</taxon>
        <taxon>Chloroflexota</taxon>
        <taxon>Ktedonobacteria</taxon>
        <taxon>Ktedonobacterales</taxon>
        <taxon>Ktedonobacteraceae</taxon>
        <taxon>Ktedonospora</taxon>
    </lineage>
</organism>
<evidence type="ECO:0000256" key="6">
    <source>
        <dbReference type="ARBA" id="ARBA00022692"/>
    </source>
</evidence>
<feature type="transmembrane region" description="Helical" evidence="15">
    <location>
        <begin position="129"/>
        <end position="147"/>
    </location>
</feature>
<name>A0A8J3I3W2_9CHLR</name>
<dbReference type="GO" id="GO:0016020">
    <property type="term" value="C:membrane"/>
    <property type="evidence" value="ECO:0007669"/>
    <property type="project" value="UniProtKB-SubCell"/>
</dbReference>
<keyword evidence="11" id="KW-0902">Two-component regulatory system</keyword>
<comment type="catalytic activity">
    <reaction evidence="1">
        <text>ATP + protein L-histidine = ADP + protein N-phospho-L-histidine.</text>
        <dbReference type="EC" id="2.7.13.3"/>
    </reaction>
</comment>
<dbReference type="InterPro" id="IPR005467">
    <property type="entry name" value="His_kinase_dom"/>
</dbReference>
<sequence>MHTSSLDERTEERIAMERDTRTHPESADTFLHKYAFVAPFIPAPFRSLKLGYLLTPLLPFIASIAVYMSLHAFPHMHFEEAPILLAVILVSVCWGLLPGLIASMVGILFFVYVITPPINQFSLTDHEDLFSLVMFGVTCLSLSLLTSQLQRARIVAQQARKEAEKANLMMDDFVSIVAHELRTPLTGAKASIQLSMRQIQQAKVTQQDREKMLKSLQRHMSRAIQQLDLQNRLVRDLLDASRVRTKRLEIHPECCNLVDIVSENIENQRLLNPERVISYSGPSVDMIPLDADSDRVGQVLANYLSNALKYSDASKPVAVDVKLEKTQVRVSVRDQGPGLTREQQQHIWERFYRVPGMYVRSGSGVGLGLGLYICRSTIELHGGHVGVQSAPGQGSTFWFTLPLIDTASNEE</sequence>
<evidence type="ECO:0000256" key="2">
    <source>
        <dbReference type="ARBA" id="ARBA00004141"/>
    </source>
</evidence>
<evidence type="ECO:0000256" key="4">
    <source>
        <dbReference type="ARBA" id="ARBA00022553"/>
    </source>
</evidence>
<keyword evidence="8" id="KW-0418">Kinase</keyword>
<reference evidence="17" key="1">
    <citation type="submission" date="2020-10" db="EMBL/GenBank/DDBJ databases">
        <title>Taxonomic study of unclassified bacteria belonging to the class Ktedonobacteria.</title>
        <authorList>
            <person name="Yabe S."/>
            <person name="Wang C.M."/>
            <person name="Zheng Y."/>
            <person name="Sakai Y."/>
            <person name="Cavaletti L."/>
            <person name="Monciardini P."/>
            <person name="Donadio S."/>
        </authorList>
    </citation>
    <scope>NUCLEOTIDE SEQUENCE</scope>
    <source>
        <strain evidence="17">SOSP1-1</strain>
    </source>
</reference>
<dbReference type="Pfam" id="PF13493">
    <property type="entry name" value="DUF4118"/>
    <property type="match status" value="1"/>
</dbReference>
<keyword evidence="18" id="KW-1185">Reference proteome</keyword>
<dbReference type="Gene3D" id="3.30.565.10">
    <property type="entry name" value="Histidine kinase-like ATPase, C-terminal domain"/>
    <property type="match status" value="1"/>
</dbReference>
<dbReference type="InterPro" id="IPR036097">
    <property type="entry name" value="HisK_dim/P_sf"/>
</dbReference>
<dbReference type="InterPro" id="IPR038318">
    <property type="entry name" value="KdpD_sf"/>
</dbReference>
<dbReference type="SUPFAM" id="SSF47384">
    <property type="entry name" value="Homodimeric domain of signal transducing histidine kinase"/>
    <property type="match status" value="1"/>
</dbReference>
<evidence type="ECO:0000259" key="16">
    <source>
        <dbReference type="PROSITE" id="PS50109"/>
    </source>
</evidence>
<dbReference type="Gene3D" id="1.10.287.130">
    <property type="match status" value="1"/>
</dbReference>
<keyword evidence="4" id="KW-0597">Phosphoprotein</keyword>